<gene>
    <name evidence="12" type="ORF">Rifp1Sym_ab00500</name>
</gene>
<comment type="similarity">
    <text evidence="2">Belongs to the YkuD family.</text>
</comment>
<reference evidence="12" key="1">
    <citation type="journal article" date="2011" name="ISME J.">
        <title>The endosymbionts of the deep-sea tubeworms Riftia pachyptila and Tevnia jerichonana share an identical physiology as revealed by proteogenomic analyses.</title>
        <authorList>
            <person name="Gardebrecht A."/>
            <person name="Markert S."/>
            <person name="Felbeck H."/>
            <person name="Thuermer A."/>
            <person name="Albrecht D."/>
            <person name="Wollherr A."/>
            <person name="Kabisch J."/>
            <person name="Lehmann R."/>
            <person name="Daniel R."/>
            <person name="Liesegang H."/>
            <person name="Hecker M."/>
            <person name="Sievert S.M."/>
            <person name="Schweder T."/>
        </authorList>
    </citation>
    <scope>NUCLEOTIDE SEQUENCE [LARGE SCALE GENOMIC DNA]</scope>
</reference>
<keyword evidence="8 9" id="KW-0961">Cell wall biogenesis/degradation</keyword>
<keyword evidence="3" id="KW-0328">Glycosyltransferase</keyword>
<keyword evidence="4" id="KW-0808">Transferase</keyword>
<evidence type="ECO:0000256" key="3">
    <source>
        <dbReference type="ARBA" id="ARBA00022676"/>
    </source>
</evidence>
<evidence type="ECO:0000256" key="9">
    <source>
        <dbReference type="PROSITE-ProRule" id="PRU01373"/>
    </source>
</evidence>
<comment type="caution">
    <text evidence="12">The sequence shown here is derived from an EMBL/GenBank/DDBJ whole genome shotgun (WGS) entry which is preliminary data.</text>
</comment>
<dbReference type="GO" id="GO:0016757">
    <property type="term" value="F:glycosyltransferase activity"/>
    <property type="evidence" value="ECO:0007669"/>
    <property type="project" value="UniProtKB-KW"/>
</dbReference>
<keyword evidence="10" id="KW-0732">Signal</keyword>
<dbReference type="Proteomes" id="UP000004491">
    <property type="component" value="Unassembled WGS sequence"/>
</dbReference>
<keyword evidence="6 9" id="KW-0133">Cell shape</keyword>
<accession>G2D9B1</accession>
<dbReference type="GO" id="GO:0008360">
    <property type="term" value="P:regulation of cell shape"/>
    <property type="evidence" value="ECO:0007669"/>
    <property type="project" value="UniProtKB-UniRule"/>
</dbReference>
<dbReference type="Gene3D" id="2.40.440.10">
    <property type="entry name" value="L,D-transpeptidase catalytic domain-like"/>
    <property type="match status" value="1"/>
</dbReference>
<dbReference type="SUPFAM" id="SSF141523">
    <property type="entry name" value="L,D-transpeptidase catalytic domain-like"/>
    <property type="match status" value="1"/>
</dbReference>
<evidence type="ECO:0000256" key="4">
    <source>
        <dbReference type="ARBA" id="ARBA00022679"/>
    </source>
</evidence>
<dbReference type="PATRIC" id="fig|1048808.3.peg.137"/>
<dbReference type="InterPro" id="IPR038063">
    <property type="entry name" value="Transpep_catalytic_dom"/>
</dbReference>
<evidence type="ECO:0000313" key="12">
    <source>
        <dbReference type="EMBL" id="EGV52824.1"/>
    </source>
</evidence>
<evidence type="ECO:0000256" key="7">
    <source>
        <dbReference type="ARBA" id="ARBA00022984"/>
    </source>
</evidence>
<keyword evidence="13" id="KW-1185">Reference proteome</keyword>
<comment type="pathway">
    <text evidence="1 9">Cell wall biogenesis; peptidoglycan biosynthesis.</text>
</comment>
<dbReference type="PANTHER" id="PTHR30582:SF24">
    <property type="entry name" value="L,D-TRANSPEPTIDASE ERFK_SRFK-RELATED"/>
    <property type="match status" value="1"/>
</dbReference>
<dbReference type="GO" id="GO:0005576">
    <property type="term" value="C:extracellular region"/>
    <property type="evidence" value="ECO:0007669"/>
    <property type="project" value="TreeGrafter"/>
</dbReference>
<dbReference type="CDD" id="cd16913">
    <property type="entry name" value="YkuD_like"/>
    <property type="match status" value="1"/>
</dbReference>
<dbReference type="PROSITE" id="PS52029">
    <property type="entry name" value="LD_TPASE"/>
    <property type="match status" value="1"/>
</dbReference>
<sequence length="308" mass="34853">MMRLPYFILFCLGLSWLQTSAALTFSLPPEGEDLVGELIELKTRYEDTFSDIARGHDMGFREVSQANPGVDAWLPGEGTEIFVPQLFILPDVPREGVVINLAELRLYYYPKDQAQVITYPLGIGREGWGTPEGATHVIRKRAHPSWYVPESIRQEHQKMGDPLPEVMPPGPDNPLGEYAIYLGMRGYLLHGTNKPYGVGMRVSHGCIRLYPEDIEEFFRQIPVNTPVRIINRPYKAGWRDGQLYVEAHPPLNEQIKVEGRNHTGLVTAMITKLGEDRRQPDWDILQTIARDQTGIPEIVPLSELPGDN</sequence>
<dbReference type="EMBL" id="AFOC01000002">
    <property type="protein sequence ID" value="EGV52824.1"/>
    <property type="molecule type" value="Genomic_DNA"/>
</dbReference>
<feature type="active site" description="Nucleophile" evidence="9">
    <location>
        <position position="206"/>
    </location>
</feature>
<evidence type="ECO:0000256" key="10">
    <source>
        <dbReference type="SAM" id="SignalP"/>
    </source>
</evidence>
<keyword evidence="7 9" id="KW-0573">Peptidoglycan synthesis</keyword>
<organism evidence="12 13">
    <name type="scientific">endosymbiont of Riftia pachyptila</name>
    <name type="common">vent Ph05</name>
    <dbReference type="NCBI Taxonomy" id="1048808"/>
    <lineage>
        <taxon>Bacteria</taxon>
        <taxon>Pseudomonadati</taxon>
        <taxon>Pseudomonadota</taxon>
        <taxon>Gammaproteobacteria</taxon>
        <taxon>sulfur-oxidizing symbionts</taxon>
    </lineage>
</organism>
<evidence type="ECO:0000256" key="5">
    <source>
        <dbReference type="ARBA" id="ARBA00022801"/>
    </source>
</evidence>
<name>G2D9B1_9GAMM</name>
<evidence type="ECO:0000313" key="13">
    <source>
        <dbReference type="Proteomes" id="UP000004491"/>
    </source>
</evidence>
<dbReference type="GO" id="GO:0018104">
    <property type="term" value="P:peptidoglycan-protein cross-linking"/>
    <property type="evidence" value="ECO:0007669"/>
    <property type="project" value="TreeGrafter"/>
</dbReference>
<dbReference type="GO" id="GO:0071555">
    <property type="term" value="P:cell wall organization"/>
    <property type="evidence" value="ECO:0007669"/>
    <property type="project" value="UniProtKB-UniRule"/>
</dbReference>
<dbReference type="GO" id="GO:0071972">
    <property type="term" value="F:peptidoglycan L,D-transpeptidase activity"/>
    <property type="evidence" value="ECO:0007669"/>
    <property type="project" value="TreeGrafter"/>
</dbReference>
<feature type="active site" description="Proton donor/acceptor" evidence="9">
    <location>
        <position position="190"/>
    </location>
</feature>
<dbReference type="AlphaFoldDB" id="G2D9B1"/>
<feature type="chain" id="PRO_5003428677" evidence="10">
    <location>
        <begin position="22"/>
        <end position="308"/>
    </location>
</feature>
<dbReference type="UniPathway" id="UPA00219"/>
<dbReference type="InterPro" id="IPR005490">
    <property type="entry name" value="LD_TPept_cat_dom"/>
</dbReference>
<dbReference type="Pfam" id="PF03734">
    <property type="entry name" value="YkuD"/>
    <property type="match status" value="1"/>
</dbReference>
<feature type="domain" description="L,D-TPase catalytic" evidence="11">
    <location>
        <begin position="95"/>
        <end position="230"/>
    </location>
</feature>
<dbReference type="InterPro" id="IPR050979">
    <property type="entry name" value="LD-transpeptidase"/>
</dbReference>
<proteinExistence type="inferred from homology"/>
<evidence type="ECO:0000256" key="2">
    <source>
        <dbReference type="ARBA" id="ARBA00005992"/>
    </source>
</evidence>
<evidence type="ECO:0000256" key="8">
    <source>
        <dbReference type="ARBA" id="ARBA00023316"/>
    </source>
</evidence>
<evidence type="ECO:0000259" key="11">
    <source>
        <dbReference type="PROSITE" id="PS52029"/>
    </source>
</evidence>
<evidence type="ECO:0000256" key="6">
    <source>
        <dbReference type="ARBA" id="ARBA00022960"/>
    </source>
</evidence>
<evidence type="ECO:0000256" key="1">
    <source>
        <dbReference type="ARBA" id="ARBA00004752"/>
    </source>
</evidence>
<dbReference type="PANTHER" id="PTHR30582">
    <property type="entry name" value="L,D-TRANSPEPTIDASE"/>
    <property type="match status" value="1"/>
</dbReference>
<protein>
    <submittedName>
        <fullName evidence="12">Putative L,D-transpeptidase</fullName>
    </submittedName>
</protein>
<feature type="signal peptide" evidence="10">
    <location>
        <begin position="1"/>
        <end position="21"/>
    </location>
</feature>
<keyword evidence="5" id="KW-0378">Hydrolase</keyword>